<dbReference type="GO" id="GO:0003677">
    <property type="term" value="F:DNA binding"/>
    <property type="evidence" value="ECO:0007669"/>
    <property type="project" value="InterPro"/>
</dbReference>
<dbReference type="Proteomes" id="UP000466997">
    <property type="component" value="Chromosome"/>
</dbReference>
<evidence type="ECO:0000256" key="2">
    <source>
        <dbReference type="SAM" id="MobiDB-lite"/>
    </source>
</evidence>
<keyword evidence="1" id="KW-0233">DNA recombination</keyword>
<name>A0A7I7JVI3_9MYCO</name>
<dbReference type="RefSeq" id="WP_013828806.1">
    <property type="nucleotide sequence ID" value="NZ_AP022562.1"/>
</dbReference>
<organism evidence="4 5">
    <name type="scientific">Mycobacterium novum</name>
    <dbReference type="NCBI Taxonomy" id="2492438"/>
    <lineage>
        <taxon>Bacteria</taxon>
        <taxon>Bacillati</taxon>
        <taxon>Actinomycetota</taxon>
        <taxon>Actinomycetes</taxon>
        <taxon>Mycobacteriales</taxon>
        <taxon>Mycobacteriaceae</taxon>
        <taxon>Mycobacterium</taxon>
    </lineage>
</organism>
<evidence type="ECO:0000256" key="1">
    <source>
        <dbReference type="ARBA" id="ARBA00023172"/>
    </source>
</evidence>
<evidence type="ECO:0000313" key="4">
    <source>
        <dbReference type="EMBL" id="BBX15102.1"/>
    </source>
</evidence>
<dbReference type="Gene3D" id="1.10.443.10">
    <property type="entry name" value="Intergrase catalytic core"/>
    <property type="match status" value="1"/>
</dbReference>
<accession>A0A7I7JVI3</accession>
<dbReference type="InterPro" id="IPR013762">
    <property type="entry name" value="Integrase-like_cat_sf"/>
</dbReference>
<dbReference type="AlphaFoldDB" id="A0A7I7JVI3"/>
<keyword evidence="5" id="KW-1185">Reference proteome</keyword>
<evidence type="ECO:0000313" key="5">
    <source>
        <dbReference type="Proteomes" id="UP000466997"/>
    </source>
</evidence>
<dbReference type="InterPro" id="IPR002104">
    <property type="entry name" value="Integrase_catalytic"/>
</dbReference>
<dbReference type="SUPFAM" id="SSF56349">
    <property type="entry name" value="DNA breaking-rejoining enzymes"/>
    <property type="match status" value="1"/>
</dbReference>
<dbReference type="PROSITE" id="PS51898">
    <property type="entry name" value="TYR_RECOMBINASE"/>
    <property type="match status" value="1"/>
</dbReference>
<dbReference type="EMBL" id="AP022562">
    <property type="protein sequence ID" value="BBX15102.1"/>
    <property type="molecule type" value="Genomic_DNA"/>
</dbReference>
<dbReference type="InterPro" id="IPR011010">
    <property type="entry name" value="DNA_brk_join_enz"/>
</dbReference>
<protein>
    <recommendedName>
        <fullName evidence="3">Tyr recombinase domain-containing protein</fullName>
    </recommendedName>
</protein>
<gene>
    <name evidence="4" type="ORF">MNVM_41830</name>
</gene>
<dbReference type="GO" id="GO:0006310">
    <property type="term" value="P:DNA recombination"/>
    <property type="evidence" value="ECO:0007669"/>
    <property type="project" value="UniProtKB-KW"/>
</dbReference>
<dbReference type="Pfam" id="PF00589">
    <property type="entry name" value="Phage_integrase"/>
    <property type="match status" value="1"/>
</dbReference>
<feature type="domain" description="Tyr recombinase" evidence="3">
    <location>
        <begin position="1"/>
        <end position="53"/>
    </location>
</feature>
<dbReference type="GO" id="GO:0015074">
    <property type="term" value="P:DNA integration"/>
    <property type="evidence" value="ECO:0007669"/>
    <property type="project" value="InterPro"/>
</dbReference>
<proteinExistence type="predicted"/>
<evidence type="ECO:0000259" key="3">
    <source>
        <dbReference type="PROSITE" id="PS51898"/>
    </source>
</evidence>
<feature type="region of interest" description="Disordered" evidence="2">
    <location>
        <begin position="63"/>
        <end position="82"/>
    </location>
</feature>
<sequence length="82" mass="8596">MTNHTLRHTAAQTWLEAGVHIKAVSDLLGHSSISITGDIYGHTSDDTARAAMDALAERLGHRKPNLSVVKDSDDGGTSAASS</sequence>
<dbReference type="KEGG" id="mnm:MNVM_41830"/>
<reference evidence="4 5" key="1">
    <citation type="journal article" date="2019" name="Emerg. Microbes Infect.">
        <title>Comprehensive subspecies identification of 175 nontuberculous mycobacteria species based on 7547 genomic profiles.</title>
        <authorList>
            <person name="Matsumoto Y."/>
            <person name="Kinjo T."/>
            <person name="Motooka D."/>
            <person name="Nabeya D."/>
            <person name="Jung N."/>
            <person name="Uechi K."/>
            <person name="Horii T."/>
            <person name="Iida T."/>
            <person name="Fujita J."/>
            <person name="Nakamura S."/>
        </authorList>
    </citation>
    <scope>NUCLEOTIDE SEQUENCE [LARGE SCALE GENOMIC DNA]</scope>
    <source>
        <strain evidence="4 5">JCM 6391</strain>
    </source>
</reference>